<evidence type="ECO:0000256" key="2">
    <source>
        <dbReference type="ARBA" id="ARBA00022475"/>
    </source>
</evidence>
<keyword evidence="2" id="KW-1003">Cell membrane</keyword>
<evidence type="ECO:0000256" key="6">
    <source>
        <dbReference type="ARBA" id="ARBA00023136"/>
    </source>
</evidence>
<dbReference type="SUPFAM" id="SSF81321">
    <property type="entry name" value="Family A G protein-coupled receptor-like"/>
    <property type="match status" value="1"/>
</dbReference>
<comment type="subcellular location">
    <subcellularLocation>
        <location evidence="1">Cell membrane</location>
        <topology evidence="1">Multi-pass membrane protein</topology>
    </subcellularLocation>
</comment>
<dbReference type="Gene3D" id="1.20.1070.10">
    <property type="entry name" value="Rhodopsin 7-helix transmembrane proteins"/>
    <property type="match status" value="1"/>
</dbReference>
<dbReference type="AlphaFoldDB" id="A0A137NR50"/>
<dbReference type="CDD" id="cd00637">
    <property type="entry name" value="7tm_classA_rhodopsin-like"/>
    <property type="match status" value="1"/>
</dbReference>
<sequence>HQPSSLNGISAGFLVGEIVIFLSTFAGLLLNLLVFYILAIRIRILKIDAVLSILITVLDVTGLVALLAHIIYKWATSGYNLPSQDFMFCKTTGTIIFGSTISSIDIVCILGLIRCLIIVYKRNFHSLLWTAVLGILLAYNWIGGGIFVWYFDEVAMGKFCQRDDNLLKEYGLSESKIFHHITAVKSLVMLLILCISYSLIYRFYLKYFDSMKGSSNSDQSYLVELNSQRSVTSIKLIALIASYIITYGPKVYLLFISTFELHGKVAELELTASVLFSLTSIVNASVILFIQEETKQEWQIITTLFAQRVKYNLKR</sequence>
<proteinExistence type="predicted"/>
<evidence type="ECO:0000256" key="1">
    <source>
        <dbReference type="ARBA" id="ARBA00004651"/>
    </source>
</evidence>
<evidence type="ECO:0000256" key="7">
    <source>
        <dbReference type="ARBA" id="ARBA00023170"/>
    </source>
</evidence>
<reference evidence="11 12" key="1">
    <citation type="journal article" date="2015" name="Genome Biol. Evol.">
        <title>Phylogenomic analyses indicate that early fungi evolved digesting cell walls of algal ancestors of land plants.</title>
        <authorList>
            <person name="Chang Y."/>
            <person name="Wang S."/>
            <person name="Sekimoto S."/>
            <person name="Aerts A.L."/>
            <person name="Choi C."/>
            <person name="Clum A."/>
            <person name="LaButti K.M."/>
            <person name="Lindquist E.A."/>
            <person name="Yee Ngan C."/>
            <person name="Ohm R.A."/>
            <person name="Salamov A.A."/>
            <person name="Grigoriev I.V."/>
            <person name="Spatafora J.W."/>
            <person name="Berbee M.L."/>
        </authorList>
    </citation>
    <scope>NUCLEOTIDE SEQUENCE [LARGE SCALE GENOMIC DNA]</scope>
    <source>
        <strain evidence="11 12">NRRL 28638</strain>
    </source>
</reference>
<dbReference type="EMBL" id="KQ964935">
    <property type="protein sequence ID" value="KXN65246.1"/>
    <property type="molecule type" value="Genomic_DNA"/>
</dbReference>
<keyword evidence="5" id="KW-0297">G-protein coupled receptor</keyword>
<dbReference type="PROSITE" id="PS50262">
    <property type="entry name" value="G_PROTEIN_RECEP_F1_2"/>
    <property type="match status" value="1"/>
</dbReference>
<feature type="transmembrane region" description="Helical" evidence="9">
    <location>
        <begin position="50"/>
        <end position="75"/>
    </location>
</feature>
<dbReference type="InterPro" id="IPR017452">
    <property type="entry name" value="GPCR_Rhodpsn_7TM"/>
</dbReference>
<evidence type="ECO:0000256" key="3">
    <source>
        <dbReference type="ARBA" id="ARBA00022692"/>
    </source>
</evidence>
<feature type="transmembrane region" description="Helical" evidence="9">
    <location>
        <begin position="177"/>
        <end position="204"/>
    </location>
</feature>
<keyword evidence="4 9" id="KW-1133">Transmembrane helix</keyword>
<dbReference type="PANTHER" id="PTHR24230:SF75">
    <property type="entry name" value="RELAXIN FAMILY PEPTIDE RECEPTOR 3"/>
    <property type="match status" value="1"/>
</dbReference>
<evidence type="ECO:0000256" key="8">
    <source>
        <dbReference type="ARBA" id="ARBA00023224"/>
    </source>
</evidence>
<evidence type="ECO:0000313" key="12">
    <source>
        <dbReference type="Proteomes" id="UP000070444"/>
    </source>
</evidence>
<evidence type="ECO:0000256" key="4">
    <source>
        <dbReference type="ARBA" id="ARBA00022989"/>
    </source>
</evidence>
<dbReference type="GO" id="GO:0005886">
    <property type="term" value="C:plasma membrane"/>
    <property type="evidence" value="ECO:0007669"/>
    <property type="project" value="UniProtKB-SubCell"/>
</dbReference>
<feature type="transmembrane region" description="Helical" evidence="9">
    <location>
        <begin position="127"/>
        <end position="151"/>
    </location>
</feature>
<feature type="domain" description="G-protein coupled receptors family 1 profile" evidence="10">
    <location>
        <begin position="30"/>
        <end position="291"/>
    </location>
</feature>
<protein>
    <recommendedName>
        <fullName evidence="10">G-protein coupled receptors family 1 profile domain-containing protein</fullName>
    </recommendedName>
</protein>
<feature type="non-terminal residue" evidence="11">
    <location>
        <position position="1"/>
    </location>
</feature>
<accession>A0A137NR50</accession>
<name>A0A137NR50_CONC2</name>
<evidence type="ECO:0000256" key="5">
    <source>
        <dbReference type="ARBA" id="ARBA00023040"/>
    </source>
</evidence>
<keyword evidence="3 9" id="KW-0812">Transmembrane</keyword>
<dbReference type="PANTHER" id="PTHR24230">
    <property type="entry name" value="G-PROTEIN COUPLED RECEPTOR"/>
    <property type="match status" value="1"/>
</dbReference>
<gene>
    <name evidence="11" type="ORF">CONCODRAFT_80827</name>
</gene>
<evidence type="ECO:0000256" key="9">
    <source>
        <dbReference type="SAM" id="Phobius"/>
    </source>
</evidence>
<keyword evidence="8" id="KW-0807">Transducer</keyword>
<evidence type="ECO:0000313" key="11">
    <source>
        <dbReference type="EMBL" id="KXN65246.1"/>
    </source>
</evidence>
<evidence type="ECO:0000259" key="10">
    <source>
        <dbReference type="PROSITE" id="PS50262"/>
    </source>
</evidence>
<dbReference type="Proteomes" id="UP000070444">
    <property type="component" value="Unassembled WGS sequence"/>
</dbReference>
<keyword evidence="6 9" id="KW-0472">Membrane</keyword>
<feature type="transmembrane region" description="Helical" evidence="9">
    <location>
        <begin position="12"/>
        <end position="38"/>
    </location>
</feature>
<feature type="transmembrane region" description="Helical" evidence="9">
    <location>
        <begin position="270"/>
        <end position="290"/>
    </location>
</feature>
<feature type="transmembrane region" description="Helical" evidence="9">
    <location>
        <begin position="95"/>
        <end position="120"/>
    </location>
</feature>
<dbReference type="GO" id="GO:0008528">
    <property type="term" value="F:G protein-coupled peptide receptor activity"/>
    <property type="evidence" value="ECO:0007669"/>
    <property type="project" value="TreeGrafter"/>
</dbReference>
<organism evidence="11 12">
    <name type="scientific">Conidiobolus coronatus (strain ATCC 28846 / CBS 209.66 / NRRL 28638)</name>
    <name type="common">Delacroixia coronata</name>
    <dbReference type="NCBI Taxonomy" id="796925"/>
    <lineage>
        <taxon>Eukaryota</taxon>
        <taxon>Fungi</taxon>
        <taxon>Fungi incertae sedis</taxon>
        <taxon>Zoopagomycota</taxon>
        <taxon>Entomophthoromycotina</taxon>
        <taxon>Entomophthoromycetes</taxon>
        <taxon>Entomophthorales</taxon>
        <taxon>Ancylistaceae</taxon>
        <taxon>Conidiobolus</taxon>
    </lineage>
</organism>
<feature type="transmembrane region" description="Helical" evidence="9">
    <location>
        <begin position="236"/>
        <end position="258"/>
    </location>
</feature>
<keyword evidence="7" id="KW-0675">Receptor</keyword>
<keyword evidence="12" id="KW-1185">Reference proteome</keyword>